<evidence type="ECO:0008006" key="2">
    <source>
        <dbReference type="Google" id="ProtNLM"/>
    </source>
</evidence>
<sequence>VIKLNGMAHIVINVSRWEECKTFYKKLMPFLGMEQVFDGQEYIYFVGSRTAVGINK</sequence>
<dbReference type="SUPFAM" id="SSF54593">
    <property type="entry name" value="Glyoxalase/Bleomycin resistance protein/Dihydroxybiphenyl dioxygenase"/>
    <property type="match status" value="1"/>
</dbReference>
<accession>A0A382XVM7</accession>
<dbReference type="AlphaFoldDB" id="A0A382XVM7"/>
<proteinExistence type="predicted"/>
<dbReference type="EMBL" id="UINC01170850">
    <property type="protein sequence ID" value="SVD75096.1"/>
    <property type="molecule type" value="Genomic_DNA"/>
</dbReference>
<dbReference type="Gene3D" id="3.10.180.10">
    <property type="entry name" value="2,3-Dihydroxybiphenyl 1,2-Dioxygenase, domain 1"/>
    <property type="match status" value="1"/>
</dbReference>
<reference evidence="1" key="1">
    <citation type="submission" date="2018-05" db="EMBL/GenBank/DDBJ databases">
        <authorList>
            <person name="Lanie J.A."/>
            <person name="Ng W.-L."/>
            <person name="Kazmierczak K.M."/>
            <person name="Andrzejewski T.M."/>
            <person name="Davidsen T.M."/>
            <person name="Wayne K.J."/>
            <person name="Tettelin H."/>
            <person name="Glass J.I."/>
            <person name="Rusch D."/>
            <person name="Podicherti R."/>
            <person name="Tsui H.-C.T."/>
            <person name="Winkler M.E."/>
        </authorList>
    </citation>
    <scope>NUCLEOTIDE SEQUENCE</scope>
</reference>
<organism evidence="1">
    <name type="scientific">marine metagenome</name>
    <dbReference type="NCBI Taxonomy" id="408172"/>
    <lineage>
        <taxon>unclassified sequences</taxon>
        <taxon>metagenomes</taxon>
        <taxon>ecological metagenomes</taxon>
    </lineage>
</organism>
<feature type="non-terminal residue" evidence="1">
    <location>
        <position position="56"/>
    </location>
</feature>
<dbReference type="InterPro" id="IPR029068">
    <property type="entry name" value="Glyas_Bleomycin-R_OHBP_Dase"/>
</dbReference>
<name>A0A382XVM7_9ZZZZ</name>
<gene>
    <name evidence="1" type="ORF">METZ01_LOCUS427950</name>
</gene>
<evidence type="ECO:0000313" key="1">
    <source>
        <dbReference type="EMBL" id="SVD75096.1"/>
    </source>
</evidence>
<protein>
    <recommendedName>
        <fullName evidence="2">VOC domain-containing protein</fullName>
    </recommendedName>
</protein>
<feature type="non-terminal residue" evidence="1">
    <location>
        <position position="1"/>
    </location>
</feature>